<dbReference type="InterPro" id="IPR011527">
    <property type="entry name" value="ABC1_TM_dom"/>
</dbReference>
<feature type="transmembrane region" description="Helical" evidence="20">
    <location>
        <begin position="533"/>
        <end position="560"/>
    </location>
</feature>
<keyword evidence="7" id="KW-0732">Signal</keyword>
<dbReference type="InterPro" id="IPR044726">
    <property type="entry name" value="ABCC_6TM_D2"/>
</dbReference>
<keyword evidence="13 20" id="KW-1133">Transmembrane helix</keyword>
<dbReference type="SUPFAM" id="SSF49785">
    <property type="entry name" value="Galactose-binding domain-like"/>
    <property type="match status" value="1"/>
</dbReference>
<feature type="transmembrane region" description="Helical" evidence="20">
    <location>
        <begin position="757"/>
        <end position="775"/>
    </location>
</feature>
<dbReference type="InterPro" id="IPR036640">
    <property type="entry name" value="ABC1_TM_sf"/>
</dbReference>
<evidence type="ECO:0000256" key="14">
    <source>
        <dbReference type="ARBA" id="ARBA00023136"/>
    </source>
</evidence>
<dbReference type="CDD" id="cd03250">
    <property type="entry name" value="ABCC_MRP_domain1"/>
    <property type="match status" value="1"/>
</dbReference>
<feature type="domain" description="P/Homo B" evidence="23">
    <location>
        <begin position="118"/>
        <end position="263"/>
    </location>
</feature>
<dbReference type="InterPro" id="IPR000209">
    <property type="entry name" value="Peptidase_S8/S53_dom"/>
</dbReference>
<proteinExistence type="inferred from homology"/>
<keyword evidence="18" id="KW-0175">Coiled coil</keyword>
<dbReference type="Pfam" id="PF00005">
    <property type="entry name" value="ABC_tran"/>
    <property type="match status" value="2"/>
</dbReference>
<keyword evidence="8" id="KW-0547">Nucleotide-binding</keyword>
<dbReference type="SUPFAM" id="SSF52540">
    <property type="entry name" value="P-loop containing nucleoside triphosphate hydrolases"/>
    <property type="match status" value="2"/>
</dbReference>
<dbReference type="Gene3D" id="3.40.50.200">
    <property type="entry name" value="Peptidase S8/S53 domain"/>
    <property type="match status" value="1"/>
</dbReference>
<dbReference type="Pfam" id="PF01483">
    <property type="entry name" value="P_proprotein"/>
    <property type="match status" value="1"/>
</dbReference>
<keyword evidence="16" id="KW-0325">Glycoprotein</keyword>
<keyword evidence="15" id="KW-0865">Zymogen</keyword>
<feature type="transmembrane region" description="Helical" evidence="20">
    <location>
        <begin position="1190"/>
        <end position="1211"/>
    </location>
</feature>
<feature type="transmembrane region" description="Helical" evidence="20">
    <location>
        <begin position="360"/>
        <end position="378"/>
    </location>
</feature>
<keyword evidence="14 20" id="KW-0472">Membrane</keyword>
<dbReference type="InterPro" id="IPR008979">
    <property type="entry name" value="Galactose-bd-like_sf"/>
</dbReference>
<dbReference type="InterPro" id="IPR027417">
    <property type="entry name" value="P-loop_NTPase"/>
</dbReference>
<evidence type="ECO:0000256" key="13">
    <source>
        <dbReference type="ARBA" id="ARBA00022989"/>
    </source>
</evidence>
<dbReference type="PROSITE" id="PS00211">
    <property type="entry name" value="ABC_TRANSPORTER_1"/>
    <property type="match status" value="2"/>
</dbReference>
<dbReference type="PANTHER" id="PTHR24223">
    <property type="entry name" value="ATP-BINDING CASSETTE SUB-FAMILY C"/>
    <property type="match status" value="1"/>
</dbReference>
<dbReference type="PROSITE" id="PS50929">
    <property type="entry name" value="ABC_TM1F"/>
    <property type="match status" value="2"/>
</dbReference>
<evidence type="ECO:0000256" key="11">
    <source>
        <dbReference type="ARBA" id="ARBA00022837"/>
    </source>
</evidence>
<keyword evidence="3" id="KW-0813">Transport</keyword>
<dbReference type="GO" id="GO:0006508">
    <property type="term" value="P:proteolysis"/>
    <property type="evidence" value="ECO:0007669"/>
    <property type="project" value="UniProtKB-KW"/>
</dbReference>
<dbReference type="Gene3D" id="3.40.50.300">
    <property type="entry name" value="P-loop containing nucleotide triphosphate hydrolases"/>
    <property type="match status" value="2"/>
</dbReference>
<evidence type="ECO:0000256" key="10">
    <source>
        <dbReference type="ARBA" id="ARBA00022825"/>
    </source>
</evidence>
<keyword evidence="4" id="KW-0645">Protease</keyword>
<keyword evidence="11" id="KW-0106">Calcium</keyword>
<dbReference type="FunFam" id="3.40.50.300:FF:000997">
    <property type="entry name" value="Multidrug resistance-associated protein 1"/>
    <property type="match status" value="1"/>
</dbReference>
<comment type="similarity">
    <text evidence="2">Belongs to the peptidase S8 family. Furin subfamily.</text>
</comment>
<feature type="domain" description="ABC transporter" evidence="21">
    <location>
        <begin position="1507"/>
        <end position="1734"/>
    </location>
</feature>
<feature type="transmembrane region" description="Helical" evidence="20">
    <location>
        <begin position="285"/>
        <end position="304"/>
    </location>
</feature>
<dbReference type="InterPro" id="IPR050173">
    <property type="entry name" value="ABC_transporter_C-like"/>
</dbReference>
<dbReference type="Proteomes" id="UP000887560">
    <property type="component" value="Unplaced"/>
</dbReference>
<feature type="transmembrane region" description="Helical" evidence="20">
    <location>
        <begin position="580"/>
        <end position="598"/>
    </location>
</feature>
<evidence type="ECO:0000256" key="4">
    <source>
        <dbReference type="ARBA" id="ARBA00022670"/>
    </source>
</evidence>
<dbReference type="Pfam" id="PF00664">
    <property type="entry name" value="ABC_membrane"/>
    <property type="match status" value="2"/>
</dbReference>
<feature type="region of interest" description="Disordered" evidence="19">
    <location>
        <begin position="1126"/>
        <end position="1146"/>
    </location>
</feature>
<protein>
    <submittedName>
        <fullName evidence="25">Uncharacterized protein</fullName>
    </submittedName>
</protein>
<comment type="caution">
    <text evidence="17">Lacks conserved residue(s) required for the propagation of feature annotation.</text>
</comment>
<dbReference type="InterPro" id="IPR036852">
    <property type="entry name" value="Peptidase_S8/S53_dom_sf"/>
</dbReference>
<evidence type="ECO:0000259" key="21">
    <source>
        <dbReference type="PROSITE" id="PS50893"/>
    </source>
</evidence>
<feature type="transmembrane region" description="Helical" evidence="20">
    <location>
        <begin position="619"/>
        <end position="637"/>
    </location>
</feature>
<dbReference type="Pfam" id="PF00082">
    <property type="entry name" value="Peptidase_S8"/>
    <property type="match status" value="1"/>
</dbReference>
<dbReference type="GO" id="GO:0016020">
    <property type="term" value="C:membrane"/>
    <property type="evidence" value="ECO:0007669"/>
    <property type="project" value="UniProtKB-SubCell"/>
</dbReference>
<keyword evidence="12" id="KW-0067">ATP-binding</keyword>
<feature type="domain" description="ABC transmembrane type-1" evidence="22">
    <location>
        <begin position="1240"/>
        <end position="1467"/>
    </location>
</feature>
<sequence>MAEYSESCSPTIATAFSGGSINDRMIVTTDLHNSCTLKLSGTTAAASLAGGIIALTLEANPNLGWRDIQHIIVRTAKPDSLRAVDWQKNGVGRWFSHSYGYGLLDAGAMVRVARKWKNVPKALNCSNVYKQEDFIAIENGTSLNATLYTGGCSDNGQDNRVNFLEHVQAIIDVDTFTRGLIEIYLTSPKGTRSKLMSKRPKDTSSLGYSNWEFMSVHFWGESSNGNWTLEINNADEENNLKMSLPHLTSINFLIERTELCSTPALLPISPNSTFEQIVSPCLAKVLAPSLPILMALIAFIALCVQNFFFRETVNGCRLYIGKLVVLKALVSFIAAFLALLDVLFLAWPDYLGPSPVLPEQQNSAFIGLAVTFCLLIVYSKCIWLGVVSSGFLHLAWVLRFVSLIPDTVLSFANSERLFSEVPSNYCLLSQFLLATFMSFLLCWADSTTSNADQYQRLDGQEGRKEKKQCPESSSSALNCLFFWYTGQMIWKGLRGSVDFDDLWSLDKCFQAGYLSSRFQRIQRIFAGRKLNPALLLFQCFLCVWEWNCLCITSAVFVILGNYGNAIFLRLIILSITAENPVWLSLTFMVVLFFTDFGAKLATVRRDFAAFRAFLNVRSILTPAIFDKVLIAFFGLYMELGVNAFYGVLILVVGLPVNYVLGKLVSSLEEKNLKIKDERLKLMNDVLSGMKVLKLYGWEESMEETISKLREQELRLLRQKNFVDAAITVSFKLAPIAATLISFYGYTVIQGKPLLPDVAFVSLLFFGMLRYSIYNFPQILNFSINAWVSSKRLVEFLNAEEMQPSHISRDHRDPTLPIVSLRDCSFSWTGVNVTNPNLQLKNISLEIQPGELIGIVGRVGSGKSSLLSAILGEMERMEDKGEAIVRAKTIGYVPQQPWIQNRTLRSNVLFDSPFNEKKYTSVINACSMGEDLKLLKAGDLTEIGEKGINLSGGQKARVALARAVYMDAELYVLDDTLSAVDAHVGAAIFANVIGEQGLLANKTRLWALNSLAFLKYCTRIVVMDKGEIYAVGTLTQLTEQKEGPFADLIKEFMEKKVESQRSKKSSTMEVTLDDEEDSELRKVLMQVSGSPLSESLLERRRLLDEQLASSENQRPKEKLMVEESIAKSSEARVSQQSPSHSIHQHRTEGCVSDVSENAYDGGRPEWTEVIGRLTEEEELATGMISRSVYLVYFRSFGILSTIIYLILTFFGVSTFEALSSVWLAKWSSAAINNTAESFNHLLIYGCFNLIHVGAYNASTYFHGKLVNSLFHSPMKFFDQTPIGRITNRLSSDIAKIDERIPWATSTAMSVFAEVLNSLIAICVVIPVLIFVVIPLLTIFLGIIHFYNVASVQFRRLTSKAVSSNCSFFIDSHLGSDSIRIFDVVEQFRDKCVYICDFMNESNFTEIYTNRWLQARLDFISDCAVFICVFVAIIMADYKWISIGVLAMVINNGYIFTGYLGDVARVWRESEVQMVCVERVTEYINNEREPEWNTIDEFRNWPPSGAGHLQFKDVCLRYRNELDLVLNNVSFDVRPGEKVGIVGRTGAGKSSLTLALFRIVDPCSGKILINGVDIYTLGLHDLRGSCSFLWYSSFNLDPFDDYIDASLWEALEKAHLADTIREIEGGLDYKVAESGANLSVGQRQLVCMARAVLRQKTCILVLDEATAAIDPETDSRIQRTIRSHFKECTVLTIAHRLNTIIDYDRILVMDAGKVAEFDSPNALLKNHNSLFFKLAKQAGISQDEKEEM</sequence>
<comment type="subcellular location">
    <subcellularLocation>
        <location evidence="1">Membrane</location>
        <topology evidence="1">Multi-pass membrane protein</topology>
    </subcellularLocation>
</comment>
<dbReference type="FunFam" id="2.60.120.260:FF:000006">
    <property type="entry name" value="Proprotein convertase subtilisin/kexin type 5"/>
    <property type="match status" value="1"/>
</dbReference>
<accession>A0A915NTF8</accession>
<feature type="domain" description="ABC transporter" evidence="21">
    <location>
        <begin position="818"/>
        <end position="1049"/>
    </location>
</feature>
<dbReference type="SMART" id="SM00382">
    <property type="entry name" value="AAA"/>
    <property type="match status" value="2"/>
</dbReference>
<dbReference type="InterPro" id="IPR003593">
    <property type="entry name" value="AAA+_ATPase"/>
</dbReference>
<evidence type="ECO:0000256" key="1">
    <source>
        <dbReference type="ARBA" id="ARBA00004141"/>
    </source>
</evidence>
<dbReference type="GO" id="GO:0005524">
    <property type="term" value="F:ATP binding"/>
    <property type="evidence" value="ECO:0007669"/>
    <property type="project" value="UniProtKB-KW"/>
</dbReference>
<dbReference type="PROSITE" id="PS50893">
    <property type="entry name" value="ABC_TRANSPORTER_2"/>
    <property type="match status" value="2"/>
</dbReference>
<feature type="transmembrane region" description="Helical" evidence="20">
    <location>
        <begin position="1317"/>
        <end position="1345"/>
    </location>
</feature>
<dbReference type="InterPro" id="IPR017871">
    <property type="entry name" value="ABC_transporter-like_CS"/>
</dbReference>
<evidence type="ECO:0000256" key="17">
    <source>
        <dbReference type="PROSITE-ProRule" id="PRU01240"/>
    </source>
</evidence>
<evidence type="ECO:0000313" key="25">
    <source>
        <dbReference type="WBParaSite" id="scf7180000420138.g4795"/>
    </source>
</evidence>
<evidence type="ECO:0000256" key="6">
    <source>
        <dbReference type="ARBA" id="ARBA00022692"/>
    </source>
</evidence>
<evidence type="ECO:0000256" key="2">
    <source>
        <dbReference type="ARBA" id="ARBA00005325"/>
    </source>
</evidence>
<dbReference type="WBParaSite" id="scf7180000420138.g4795">
    <property type="protein sequence ID" value="scf7180000420138.g4795"/>
    <property type="gene ID" value="scf7180000420138.g4795"/>
</dbReference>
<keyword evidence="24" id="KW-1185">Reference proteome</keyword>
<evidence type="ECO:0000256" key="20">
    <source>
        <dbReference type="SAM" id="Phobius"/>
    </source>
</evidence>
<evidence type="ECO:0000256" key="16">
    <source>
        <dbReference type="ARBA" id="ARBA00023180"/>
    </source>
</evidence>
<evidence type="ECO:0000256" key="8">
    <source>
        <dbReference type="ARBA" id="ARBA00022741"/>
    </source>
</evidence>
<dbReference type="CDD" id="cd18580">
    <property type="entry name" value="ABC_6TM_ABCC_D2"/>
    <property type="match status" value="1"/>
</dbReference>
<feature type="domain" description="ABC transmembrane type-1" evidence="22">
    <location>
        <begin position="628"/>
        <end position="784"/>
    </location>
</feature>
<dbReference type="GO" id="GO:0004252">
    <property type="term" value="F:serine-type endopeptidase activity"/>
    <property type="evidence" value="ECO:0007669"/>
    <property type="project" value="InterPro"/>
</dbReference>
<evidence type="ECO:0000256" key="5">
    <source>
        <dbReference type="ARBA" id="ARBA00022685"/>
    </source>
</evidence>
<feature type="transmembrane region" description="Helical" evidence="20">
    <location>
        <begin position="643"/>
        <end position="660"/>
    </location>
</feature>
<evidence type="ECO:0000256" key="18">
    <source>
        <dbReference type="SAM" id="Coils"/>
    </source>
</evidence>
<dbReference type="PROSITE" id="PS51892">
    <property type="entry name" value="SUBTILASE"/>
    <property type="match status" value="1"/>
</dbReference>
<dbReference type="InterPro" id="IPR002884">
    <property type="entry name" value="P_dom"/>
</dbReference>
<dbReference type="CDD" id="cd03244">
    <property type="entry name" value="ABCC_MRP_domain2"/>
    <property type="match status" value="1"/>
</dbReference>
<keyword evidence="6 20" id="KW-0812">Transmembrane</keyword>
<name>A0A915NTF8_9BILA</name>
<evidence type="ECO:0000256" key="15">
    <source>
        <dbReference type="ARBA" id="ARBA00023145"/>
    </source>
</evidence>
<reference evidence="25" key="1">
    <citation type="submission" date="2022-11" db="UniProtKB">
        <authorList>
            <consortium name="WormBaseParasite"/>
        </authorList>
    </citation>
    <scope>IDENTIFICATION</scope>
</reference>
<evidence type="ECO:0000259" key="22">
    <source>
        <dbReference type="PROSITE" id="PS50929"/>
    </source>
</evidence>
<evidence type="ECO:0000256" key="3">
    <source>
        <dbReference type="ARBA" id="ARBA00022448"/>
    </source>
</evidence>
<evidence type="ECO:0000256" key="7">
    <source>
        <dbReference type="ARBA" id="ARBA00022729"/>
    </source>
</evidence>
<dbReference type="FunFam" id="3.40.50.300:FF:000163">
    <property type="entry name" value="Multidrug resistance-associated protein member 4"/>
    <property type="match status" value="1"/>
</dbReference>
<dbReference type="InterPro" id="IPR003439">
    <property type="entry name" value="ABC_transporter-like_ATP-bd"/>
</dbReference>
<dbReference type="GO" id="GO:0016887">
    <property type="term" value="F:ATP hydrolysis activity"/>
    <property type="evidence" value="ECO:0007669"/>
    <property type="project" value="InterPro"/>
</dbReference>
<dbReference type="Gene3D" id="2.60.120.260">
    <property type="entry name" value="Galactose-binding domain-like"/>
    <property type="match status" value="1"/>
</dbReference>
<evidence type="ECO:0000259" key="23">
    <source>
        <dbReference type="PROSITE" id="PS51829"/>
    </source>
</evidence>
<dbReference type="GO" id="GO:0140359">
    <property type="term" value="F:ABC-type transporter activity"/>
    <property type="evidence" value="ECO:0007669"/>
    <property type="project" value="InterPro"/>
</dbReference>
<feature type="transmembrane region" description="Helical" evidence="20">
    <location>
        <begin position="324"/>
        <end position="348"/>
    </location>
</feature>
<dbReference type="SUPFAM" id="SSF52743">
    <property type="entry name" value="Subtilisin-like"/>
    <property type="match status" value="1"/>
</dbReference>
<organism evidence="24 25">
    <name type="scientific">Meloidogyne floridensis</name>
    <dbReference type="NCBI Taxonomy" id="298350"/>
    <lineage>
        <taxon>Eukaryota</taxon>
        <taxon>Metazoa</taxon>
        <taxon>Ecdysozoa</taxon>
        <taxon>Nematoda</taxon>
        <taxon>Chromadorea</taxon>
        <taxon>Rhabditida</taxon>
        <taxon>Tylenchina</taxon>
        <taxon>Tylenchomorpha</taxon>
        <taxon>Tylenchoidea</taxon>
        <taxon>Meloidogynidae</taxon>
        <taxon>Meloidogyninae</taxon>
        <taxon>Meloidogyne</taxon>
    </lineage>
</organism>
<feature type="transmembrane region" description="Helical" evidence="20">
    <location>
        <begin position="721"/>
        <end position="745"/>
    </location>
</feature>
<keyword evidence="9" id="KW-0378">Hydrolase</keyword>
<keyword evidence="5" id="KW-0165">Cleavage on pair of basic residues</keyword>
<evidence type="ECO:0000256" key="19">
    <source>
        <dbReference type="SAM" id="MobiDB-lite"/>
    </source>
</evidence>
<dbReference type="SUPFAM" id="SSF90123">
    <property type="entry name" value="ABC transporter transmembrane region"/>
    <property type="match status" value="2"/>
</dbReference>
<evidence type="ECO:0000256" key="12">
    <source>
        <dbReference type="ARBA" id="ARBA00022840"/>
    </source>
</evidence>
<keyword evidence="10" id="KW-0720">Serine protease</keyword>
<dbReference type="PROSITE" id="PS51829">
    <property type="entry name" value="P_HOMO_B"/>
    <property type="match status" value="1"/>
</dbReference>
<feature type="coiled-coil region" evidence="18">
    <location>
        <begin position="664"/>
        <end position="718"/>
    </location>
</feature>
<evidence type="ECO:0000256" key="9">
    <source>
        <dbReference type="ARBA" id="ARBA00022801"/>
    </source>
</evidence>
<dbReference type="Gene3D" id="1.20.1560.10">
    <property type="entry name" value="ABC transporter type 1, transmembrane domain"/>
    <property type="match status" value="2"/>
</dbReference>
<evidence type="ECO:0000313" key="24">
    <source>
        <dbReference type="Proteomes" id="UP000887560"/>
    </source>
</evidence>